<dbReference type="PANTHER" id="PTHR46082">
    <property type="entry name" value="ATP/GTP-BINDING PROTEIN-RELATED"/>
    <property type="match status" value="1"/>
</dbReference>
<dbReference type="InterPro" id="IPR053137">
    <property type="entry name" value="NLR-like"/>
</dbReference>
<feature type="signal peptide" evidence="1">
    <location>
        <begin position="1"/>
        <end position="21"/>
    </location>
</feature>
<evidence type="ECO:0000256" key="1">
    <source>
        <dbReference type="SAM" id="SignalP"/>
    </source>
</evidence>
<dbReference type="Gene3D" id="3.40.50.1580">
    <property type="entry name" value="Nucleoside phosphorylase domain"/>
    <property type="match status" value="1"/>
</dbReference>
<dbReference type="OrthoDB" id="1577640at2759"/>
<name>A0A6A6GMG8_9PEZI</name>
<accession>A0A6A6GMG8</accession>
<dbReference type="InterPro" id="IPR035994">
    <property type="entry name" value="Nucleoside_phosphorylase_sf"/>
</dbReference>
<evidence type="ECO:0000313" key="3">
    <source>
        <dbReference type="Proteomes" id="UP000799538"/>
    </source>
</evidence>
<evidence type="ECO:0000313" key="2">
    <source>
        <dbReference type="EMBL" id="KAF2226877.1"/>
    </source>
</evidence>
<organism evidence="2 3">
    <name type="scientific">Elsinoe ampelina</name>
    <dbReference type="NCBI Taxonomy" id="302913"/>
    <lineage>
        <taxon>Eukaryota</taxon>
        <taxon>Fungi</taxon>
        <taxon>Dikarya</taxon>
        <taxon>Ascomycota</taxon>
        <taxon>Pezizomycotina</taxon>
        <taxon>Dothideomycetes</taxon>
        <taxon>Dothideomycetidae</taxon>
        <taxon>Myriangiales</taxon>
        <taxon>Elsinoaceae</taxon>
        <taxon>Elsinoe</taxon>
    </lineage>
</organism>
<keyword evidence="1" id="KW-0732">Signal</keyword>
<dbReference type="AlphaFoldDB" id="A0A6A6GMG8"/>
<keyword evidence="3" id="KW-1185">Reference proteome</keyword>
<sequence>MRHQDYHVGWICALATELAAAISMLDEEHEPLDQFPGDDNSYKCGRIGRHNVVIACLPAGVYGTTSAANVAGDMMRSFPGVRIGLMVGVGGGIPTRKTDIRLGDIVVGRPTDTAGGVVQFDMGRVRPGGFLQPTGMLNRPPDILLNALNTLMANHQLRGSRIPAILRESAANNSRWRRASAYPGASQDRLFQHDYHHVGTDGDCESCDLDQLVPRNEREDAEPVVHYGIVASGNQVVRDGVTREKVRRELRAMCFEMEAAGLVSNFRCLVIRGICDYSDSHKNKDWQPYAAAVAAACAKELLESIAPQQAARVPEWSEGNHVNGGDQFTVNNYGTIGSQVGKQTSHGPMYFGTVNNHYRQ</sequence>
<dbReference type="PANTHER" id="PTHR46082:SF11">
    <property type="entry name" value="AAA+ ATPASE DOMAIN-CONTAINING PROTEIN-RELATED"/>
    <property type="match status" value="1"/>
</dbReference>
<proteinExistence type="predicted"/>
<feature type="chain" id="PRO_5025640628" evidence="1">
    <location>
        <begin position="22"/>
        <end position="360"/>
    </location>
</feature>
<dbReference type="EMBL" id="ML992502">
    <property type="protein sequence ID" value="KAF2226877.1"/>
    <property type="molecule type" value="Genomic_DNA"/>
</dbReference>
<dbReference type="Proteomes" id="UP000799538">
    <property type="component" value="Unassembled WGS sequence"/>
</dbReference>
<dbReference type="GO" id="GO:0009116">
    <property type="term" value="P:nucleoside metabolic process"/>
    <property type="evidence" value="ECO:0007669"/>
    <property type="project" value="InterPro"/>
</dbReference>
<protein>
    <submittedName>
        <fullName evidence="2">Nucleoside phosphorylase domain-containing protein</fullName>
    </submittedName>
</protein>
<gene>
    <name evidence="2" type="ORF">BDZ85DRAFT_256912</name>
</gene>
<dbReference type="GO" id="GO:0003824">
    <property type="term" value="F:catalytic activity"/>
    <property type="evidence" value="ECO:0007669"/>
    <property type="project" value="InterPro"/>
</dbReference>
<reference evidence="3" key="1">
    <citation type="journal article" date="2020" name="Stud. Mycol.">
        <title>101 Dothideomycetes genomes: A test case for predicting lifestyles and emergence of pathogens.</title>
        <authorList>
            <person name="Haridas S."/>
            <person name="Albert R."/>
            <person name="Binder M."/>
            <person name="Bloem J."/>
            <person name="LaButti K."/>
            <person name="Salamov A."/>
            <person name="Andreopoulos B."/>
            <person name="Baker S."/>
            <person name="Barry K."/>
            <person name="Bills G."/>
            <person name="Bluhm B."/>
            <person name="Cannon C."/>
            <person name="Castanera R."/>
            <person name="Culley D."/>
            <person name="Daum C."/>
            <person name="Ezra D."/>
            <person name="Gonzalez J."/>
            <person name="Henrissat B."/>
            <person name="Kuo A."/>
            <person name="Liang C."/>
            <person name="Lipzen A."/>
            <person name="Lutzoni F."/>
            <person name="Magnuson J."/>
            <person name="Mondo S."/>
            <person name="Nolan M."/>
            <person name="Ohm R."/>
            <person name="Pangilinan J."/>
            <person name="Park H.-J."/>
            <person name="Ramirez L."/>
            <person name="Alfaro M."/>
            <person name="Sun H."/>
            <person name="Tritt A."/>
            <person name="Yoshinaga Y."/>
            <person name="Zwiers L.-H."/>
            <person name="Turgeon B."/>
            <person name="Goodwin S."/>
            <person name="Spatafora J."/>
            <person name="Crous P."/>
            <person name="Grigoriev I."/>
        </authorList>
    </citation>
    <scope>NUCLEOTIDE SEQUENCE [LARGE SCALE GENOMIC DNA]</scope>
    <source>
        <strain evidence="3">CECT 20119</strain>
    </source>
</reference>
<dbReference type="SUPFAM" id="SSF53167">
    <property type="entry name" value="Purine and uridine phosphorylases"/>
    <property type="match status" value="1"/>
</dbReference>